<keyword evidence="1" id="KW-0175">Coiled coil</keyword>
<dbReference type="STRING" id="1121316.SAMN02745207_02733"/>
<feature type="coiled-coil region" evidence="1">
    <location>
        <begin position="81"/>
        <end position="108"/>
    </location>
</feature>
<dbReference type="Proteomes" id="UP000184447">
    <property type="component" value="Unassembled WGS sequence"/>
</dbReference>
<keyword evidence="3" id="KW-1185">Reference proteome</keyword>
<name>A0A1M5W7P5_9CLOT</name>
<evidence type="ECO:0000313" key="3">
    <source>
        <dbReference type="Proteomes" id="UP000184447"/>
    </source>
</evidence>
<evidence type="ECO:0000313" key="2">
    <source>
        <dbReference type="EMBL" id="SHH83507.1"/>
    </source>
</evidence>
<accession>A0A1M5W7P5</accession>
<reference evidence="2 3" key="1">
    <citation type="submission" date="2016-11" db="EMBL/GenBank/DDBJ databases">
        <authorList>
            <person name="Jaros S."/>
            <person name="Januszkiewicz K."/>
            <person name="Wedrychowicz H."/>
        </authorList>
    </citation>
    <scope>NUCLEOTIDE SEQUENCE [LARGE SCALE GENOMIC DNA]</scope>
    <source>
        <strain evidence="2 3">DSM 8605</strain>
    </source>
</reference>
<evidence type="ECO:0008006" key="4">
    <source>
        <dbReference type="Google" id="ProtNLM"/>
    </source>
</evidence>
<protein>
    <recommendedName>
        <fullName evidence="4">FlgN protein</fullName>
    </recommendedName>
</protein>
<proteinExistence type="predicted"/>
<evidence type="ECO:0000256" key="1">
    <source>
        <dbReference type="SAM" id="Coils"/>
    </source>
</evidence>
<organism evidence="2 3">
    <name type="scientific">Clostridium grantii DSM 8605</name>
    <dbReference type="NCBI Taxonomy" id="1121316"/>
    <lineage>
        <taxon>Bacteria</taxon>
        <taxon>Bacillati</taxon>
        <taxon>Bacillota</taxon>
        <taxon>Clostridia</taxon>
        <taxon>Eubacteriales</taxon>
        <taxon>Clostridiaceae</taxon>
        <taxon>Clostridium</taxon>
    </lineage>
</organism>
<gene>
    <name evidence="2" type="ORF">SAMN02745207_02733</name>
</gene>
<sequence length="130" mass="15276">MGSDLNNIDSIILPLNEVLMELKKNLSDFQDISKEEDINKIFQLVDKKENFINKLKTILDNSDIDKLNANKNIFETLKIAKEVTELEINFYQDNKDKIKENMLQVNKKNRVNKGYMNKLTNSYFIDKTIE</sequence>
<dbReference type="AlphaFoldDB" id="A0A1M5W7P5"/>
<dbReference type="EMBL" id="FQXM01000015">
    <property type="protein sequence ID" value="SHH83507.1"/>
    <property type="molecule type" value="Genomic_DNA"/>
</dbReference>
<dbReference type="RefSeq" id="WP_073338979.1">
    <property type="nucleotide sequence ID" value="NZ_FQXM01000015.1"/>
</dbReference>